<keyword evidence="3" id="KW-1185">Reference proteome</keyword>
<reference evidence="2 3" key="2">
    <citation type="submission" date="2018-11" db="EMBL/GenBank/DDBJ databases">
        <authorList>
            <consortium name="Pathogen Informatics"/>
        </authorList>
    </citation>
    <scope>NUCLEOTIDE SEQUENCE [LARGE SCALE GENOMIC DNA]</scope>
    <source>
        <strain evidence="2 3">Egypt</strain>
    </source>
</reference>
<dbReference type="EMBL" id="UZAN01060217">
    <property type="protein sequence ID" value="VDP92595.1"/>
    <property type="molecule type" value="Genomic_DNA"/>
</dbReference>
<proteinExistence type="predicted"/>
<dbReference type="AlphaFoldDB" id="A0A183B7Y8"/>
<dbReference type="WBParaSite" id="ECPE_0001536301-mRNA-1">
    <property type="protein sequence ID" value="ECPE_0001536301-mRNA-1"/>
    <property type="gene ID" value="ECPE_0001536301"/>
</dbReference>
<gene>
    <name evidence="2" type="ORF">ECPE_LOCUS15323</name>
</gene>
<evidence type="ECO:0000313" key="2">
    <source>
        <dbReference type="EMBL" id="VDP92595.1"/>
    </source>
</evidence>
<dbReference type="InterPro" id="IPR016135">
    <property type="entry name" value="UBQ-conjugating_enzyme/RWD"/>
</dbReference>
<feature type="domain" description="RWD" evidence="1">
    <location>
        <begin position="58"/>
        <end position="193"/>
    </location>
</feature>
<protein>
    <submittedName>
        <fullName evidence="4">RWD domain-containing protein</fullName>
    </submittedName>
</protein>
<evidence type="ECO:0000259" key="1">
    <source>
        <dbReference type="PROSITE" id="PS50908"/>
    </source>
</evidence>
<dbReference type="InterPro" id="IPR042770">
    <property type="entry name" value="RWDD4"/>
</dbReference>
<dbReference type="Proteomes" id="UP000272942">
    <property type="component" value="Unassembled WGS sequence"/>
</dbReference>
<name>A0A183B7Y8_9TREM</name>
<organism evidence="4">
    <name type="scientific">Echinostoma caproni</name>
    <dbReference type="NCBI Taxonomy" id="27848"/>
    <lineage>
        <taxon>Eukaryota</taxon>
        <taxon>Metazoa</taxon>
        <taxon>Spiralia</taxon>
        <taxon>Lophotrochozoa</taxon>
        <taxon>Platyhelminthes</taxon>
        <taxon>Trematoda</taxon>
        <taxon>Digenea</taxon>
        <taxon>Plagiorchiida</taxon>
        <taxon>Echinostomata</taxon>
        <taxon>Echinostomatoidea</taxon>
        <taxon>Echinostomatidae</taxon>
        <taxon>Echinostoma</taxon>
    </lineage>
</organism>
<dbReference type="PROSITE" id="PS50908">
    <property type="entry name" value="RWD"/>
    <property type="match status" value="1"/>
</dbReference>
<dbReference type="PANTHER" id="PTHR21275:SF1">
    <property type="entry name" value="RWD DOMAIN-CONTAINING PROTEIN 4"/>
    <property type="match status" value="1"/>
</dbReference>
<dbReference type="PANTHER" id="PTHR21275">
    <property type="entry name" value="RWD DOMAIN-CONTAINING PROTEIN 4"/>
    <property type="match status" value="1"/>
</dbReference>
<reference evidence="4" key="1">
    <citation type="submission" date="2016-06" db="UniProtKB">
        <authorList>
            <consortium name="WormBaseParasite"/>
        </authorList>
    </citation>
    <scope>IDENTIFICATION</scope>
</reference>
<evidence type="ECO:0000313" key="3">
    <source>
        <dbReference type="Proteomes" id="UP000272942"/>
    </source>
</evidence>
<dbReference type="Gene3D" id="3.10.110.10">
    <property type="entry name" value="Ubiquitin Conjugating Enzyme"/>
    <property type="match status" value="1"/>
</dbReference>
<dbReference type="OrthoDB" id="10045773at2759"/>
<dbReference type="InterPro" id="IPR006575">
    <property type="entry name" value="RWD_dom"/>
</dbReference>
<dbReference type="SUPFAM" id="SSF54495">
    <property type="entry name" value="UBC-like"/>
    <property type="match status" value="1"/>
</dbReference>
<accession>A0A183B7Y8</accession>
<evidence type="ECO:0000313" key="4">
    <source>
        <dbReference type="WBParaSite" id="ECPE_0001536301-mRNA-1"/>
    </source>
</evidence>
<sequence length="276" mass="30703">MGGLELEFSQLPRKIAEHRLDRCAEHFEAQVNWLPSTSDISIPTSIGHILPVDAIIPSEVEVSREINHLKRHKASGSDGLFPLAFKDGGSALVLELTKLLDPSSEAQVTSFRDGAAGLRETGTLRSLVLRVTWPDGYPDIPPLISLDSFYNGHISSTVKEAILQDLNLLVNEQLGAALTFSLIDQLKENSEKYFDSIDLDHLTPKQSELDACGARDVEETCSISQEVKKSVKREQLTKAQKRRQLNRLDENGELPRGWNWVSVVKHLQQHPPEASV</sequence>
<dbReference type="Pfam" id="PF05773">
    <property type="entry name" value="RWD"/>
    <property type="match status" value="1"/>
</dbReference>